<dbReference type="Pfam" id="PF00012">
    <property type="entry name" value="HSP70"/>
    <property type="match status" value="1"/>
</dbReference>
<evidence type="ECO:0000313" key="5">
    <source>
        <dbReference type="Proteomes" id="UP000789831"/>
    </source>
</evidence>
<name>A0A9N8ZWD4_9GLOM</name>
<keyword evidence="2" id="KW-0067">ATP-binding</keyword>
<reference evidence="4" key="1">
    <citation type="submission" date="2021-06" db="EMBL/GenBank/DDBJ databases">
        <authorList>
            <person name="Kallberg Y."/>
            <person name="Tangrot J."/>
            <person name="Rosling A."/>
        </authorList>
    </citation>
    <scope>NUCLEOTIDE SEQUENCE</scope>
    <source>
        <strain evidence="4">MT106</strain>
    </source>
</reference>
<proteinExistence type="predicted"/>
<feature type="region of interest" description="Disordered" evidence="3">
    <location>
        <begin position="1"/>
        <end position="40"/>
    </location>
</feature>
<keyword evidence="5" id="KW-1185">Reference proteome</keyword>
<dbReference type="GO" id="GO:0140662">
    <property type="term" value="F:ATP-dependent protein folding chaperone"/>
    <property type="evidence" value="ECO:0007669"/>
    <property type="project" value="InterPro"/>
</dbReference>
<dbReference type="OrthoDB" id="2963168at2759"/>
<evidence type="ECO:0000313" key="4">
    <source>
        <dbReference type="EMBL" id="CAG8510555.1"/>
    </source>
</evidence>
<comment type="caution">
    <text evidence="4">The sequence shown here is derived from an EMBL/GenBank/DDBJ whole genome shotgun (WGS) entry which is preliminary data.</text>
</comment>
<evidence type="ECO:0000256" key="2">
    <source>
        <dbReference type="ARBA" id="ARBA00022840"/>
    </source>
</evidence>
<evidence type="ECO:0000256" key="3">
    <source>
        <dbReference type="SAM" id="MobiDB-lite"/>
    </source>
</evidence>
<dbReference type="GO" id="GO:0005524">
    <property type="term" value="F:ATP binding"/>
    <property type="evidence" value="ECO:0007669"/>
    <property type="project" value="UniProtKB-KW"/>
</dbReference>
<gene>
    <name evidence="4" type="ORF">AGERDE_LOCUS4719</name>
</gene>
<dbReference type="InterPro" id="IPR043129">
    <property type="entry name" value="ATPase_NBD"/>
</dbReference>
<dbReference type="Proteomes" id="UP000789831">
    <property type="component" value="Unassembled WGS sequence"/>
</dbReference>
<protein>
    <submittedName>
        <fullName evidence="4">1048_t:CDS:1</fullName>
    </submittedName>
</protein>
<organism evidence="4 5">
    <name type="scientific">Ambispora gerdemannii</name>
    <dbReference type="NCBI Taxonomy" id="144530"/>
    <lineage>
        <taxon>Eukaryota</taxon>
        <taxon>Fungi</taxon>
        <taxon>Fungi incertae sedis</taxon>
        <taxon>Mucoromycota</taxon>
        <taxon>Glomeromycotina</taxon>
        <taxon>Glomeromycetes</taxon>
        <taxon>Archaeosporales</taxon>
        <taxon>Ambisporaceae</taxon>
        <taxon>Ambispora</taxon>
    </lineage>
</organism>
<accession>A0A9N8ZWD4</accession>
<dbReference type="SUPFAM" id="SSF53067">
    <property type="entry name" value="Actin-like ATPase domain"/>
    <property type="match status" value="2"/>
</dbReference>
<dbReference type="Gene3D" id="3.30.420.40">
    <property type="match status" value="1"/>
</dbReference>
<dbReference type="EMBL" id="CAJVPL010000568">
    <property type="protein sequence ID" value="CAG8510555.1"/>
    <property type="molecule type" value="Genomic_DNA"/>
</dbReference>
<dbReference type="PANTHER" id="PTHR14187">
    <property type="entry name" value="ALPHA KINASE/ELONGATION FACTOR 2 KINASE"/>
    <property type="match status" value="1"/>
</dbReference>
<keyword evidence="1" id="KW-0547">Nucleotide-binding</keyword>
<sequence length="605" mass="69092">MGSCCSKEVPPEHLGHVPITPMQLPPQPPGSTYYGGDTEPLASIPEQELASRNRTQMVIGIDFGTTESGFAFCPRPLNRGQINVDNIETNSEWPGWYGKFKTNTALEYDNNWNVTNWGYPALSQKPTKRGANEAMDKKPVELFKLHLGDIPVDERPLLPTGLSYQKAITDYLHEMGKMIKERLGRNWPRLDFYKDVELVITVPAEFIENTKATMRRCAFEAGLIKDQDSKNLTFTTEPEAAALYCLHYADNYRLKDYEPYMIVDCGGGTVDLTTRTLLPGKKISEVTVRTGDYCGSTYVDKEFLKFLSKNIGMQTVLNLKNNHYNQLQYLVQDFFVRQIKILFTGDRNDYRPKTLDIEEYCPAALQYVNPLMRPKLEEDQWQIVLDFDAVISMFEPVINLINNLIQKQVEATAPAKCQAIFLCGGFGQSPYLLKCVKEKFETPSTVVCAPHQAVTAIVRGAVLVSINESSITTRVLKWTYGIECYRQWDHRRDTISRKMQNNTVRAFDKLATCGENVDVNKEYKKQYSTSHPDQTRVNFPVYTSSNENELYCDNLNRLGVLVIDPEGRKQDIEFSLFFGQMEIRAMARVLRTNHLCHTTLNFDHD</sequence>
<evidence type="ECO:0000256" key="1">
    <source>
        <dbReference type="ARBA" id="ARBA00022741"/>
    </source>
</evidence>
<dbReference type="InterPro" id="IPR013126">
    <property type="entry name" value="Hsp_70_fam"/>
</dbReference>
<dbReference type="PANTHER" id="PTHR14187:SF5">
    <property type="entry name" value="HEAT SHOCK 70 KDA PROTEIN 12A"/>
    <property type="match status" value="1"/>
</dbReference>
<dbReference type="AlphaFoldDB" id="A0A9N8ZWD4"/>